<evidence type="ECO:0000256" key="1">
    <source>
        <dbReference type="SAM" id="MobiDB-lite"/>
    </source>
</evidence>
<feature type="transmembrane region" description="Helical" evidence="2">
    <location>
        <begin position="217"/>
        <end position="238"/>
    </location>
</feature>
<keyword evidence="2" id="KW-0472">Membrane</keyword>
<feature type="transmembrane region" description="Helical" evidence="2">
    <location>
        <begin position="6"/>
        <end position="28"/>
    </location>
</feature>
<feature type="compositionally biased region" description="Polar residues" evidence="1">
    <location>
        <begin position="796"/>
        <end position="807"/>
    </location>
</feature>
<accession>A0ABU2GB53</accession>
<evidence type="ECO:0000256" key="2">
    <source>
        <dbReference type="SAM" id="Phobius"/>
    </source>
</evidence>
<reference evidence="3 4" key="1">
    <citation type="submission" date="2022-06" db="EMBL/GenBank/DDBJ databases">
        <title>Halogeometricum sp. a new haloarchaeum isolate from saline soil.</title>
        <authorList>
            <person name="Strakova D."/>
            <person name="Galisteo C."/>
            <person name="Sanchez-Porro C."/>
            <person name="Ventosa A."/>
        </authorList>
    </citation>
    <scope>NUCLEOTIDE SEQUENCE [LARGE SCALE GENOMIC DNA]</scope>
    <source>
        <strain evidence="3 4">S1BR25-6</strain>
    </source>
</reference>
<feature type="transmembrane region" description="Helical" evidence="2">
    <location>
        <begin position="519"/>
        <end position="537"/>
    </location>
</feature>
<keyword evidence="2" id="KW-1133">Transmembrane helix</keyword>
<dbReference type="EMBL" id="JAMQOP010000001">
    <property type="protein sequence ID" value="MDS0298015.1"/>
    <property type="molecule type" value="Genomic_DNA"/>
</dbReference>
<protein>
    <submittedName>
        <fullName evidence="3">DUF2298 domain-containing protein</fullName>
    </submittedName>
</protein>
<dbReference type="RefSeq" id="WP_310922839.1">
    <property type="nucleotide sequence ID" value="NZ_JAMQOP010000001.1"/>
</dbReference>
<dbReference type="PANTHER" id="PTHR10790">
    <property type="entry name" value="TPR-DOMAIN CONTAINING PROTEIN"/>
    <property type="match status" value="1"/>
</dbReference>
<gene>
    <name evidence="3" type="ORF">NDI76_04610</name>
</gene>
<feature type="region of interest" description="Disordered" evidence="1">
    <location>
        <begin position="792"/>
        <end position="820"/>
    </location>
</feature>
<feature type="transmembrane region" description="Helical" evidence="2">
    <location>
        <begin position="101"/>
        <end position="121"/>
    </location>
</feature>
<feature type="transmembrane region" description="Helical" evidence="2">
    <location>
        <begin position="59"/>
        <end position="80"/>
    </location>
</feature>
<evidence type="ECO:0000313" key="3">
    <source>
        <dbReference type="EMBL" id="MDS0298015.1"/>
    </source>
</evidence>
<dbReference type="InterPro" id="IPR018746">
    <property type="entry name" value="DUF2298"/>
</dbReference>
<dbReference type="Proteomes" id="UP001257060">
    <property type="component" value="Unassembled WGS sequence"/>
</dbReference>
<evidence type="ECO:0000313" key="4">
    <source>
        <dbReference type="Proteomes" id="UP001257060"/>
    </source>
</evidence>
<dbReference type="NCBIfam" id="TIGR03662">
    <property type="entry name" value="Chlor_Arch_YYY"/>
    <property type="match status" value="1"/>
</dbReference>
<keyword evidence="4" id="KW-1185">Reference proteome</keyword>
<proteinExistence type="predicted"/>
<feature type="transmembrane region" description="Helical" evidence="2">
    <location>
        <begin position="401"/>
        <end position="424"/>
    </location>
</feature>
<organism evidence="3 4">
    <name type="scientific">Halogeometricum salsisoli</name>
    <dbReference type="NCBI Taxonomy" id="2950536"/>
    <lineage>
        <taxon>Archaea</taxon>
        <taxon>Methanobacteriati</taxon>
        <taxon>Methanobacteriota</taxon>
        <taxon>Stenosarchaea group</taxon>
        <taxon>Halobacteria</taxon>
        <taxon>Halobacteriales</taxon>
        <taxon>Haloferacaceae</taxon>
        <taxon>Halogeometricum</taxon>
    </lineage>
</organism>
<feature type="transmembrane region" description="Helical" evidence="2">
    <location>
        <begin position="183"/>
        <end position="205"/>
    </location>
</feature>
<feature type="transmembrane region" description="Helical" evidence="2">
    <location>
        <begin position="35"/>
        <end position="53"/>
    </location>
</feature>
<sequence>MEYALVLRWVVLYAALFAAGVPLAARLLPDTRGRGVGLAVPAATLVLVIPAYWVGQVAFGLPALLAGVVVLFAVSALAALNVGALRDGRVELAVDVPRGPALDAAAVFLLSFAFLVLVRAYDPAVFAGGGEKFLDYGLLKSLRRASVLPPEDMWFAGTRVKYYYGGHLVTTLFAWLTGTPTRFAYNLALSGFYAMLVTAVYELAATVGEDHDLSRRVAGGIGAFFVGFAANLVTAWRFGILLLPEGLRRPAAGFVAENSEYTVATLLEGFESFSYWSASRVIPDTINEFPLFSWLNGDLHAHMTGTSFLVLAAAVGYAYYRTPAADLRRRRLLLTAIPVIAGWQAIHNTWSFPSVLALGTLSVALAPADPRTLVPGLSRIGDRLAPESRTGSRLSAEATRLAVALGVTVLGAVLAVAVAAPFFLGTAVSGSERTVDFLGPEMRSSLGGLLLVHGAFVVGFAAYLLSRLRVRRPVYLVGGVFAAAYVGTQIGLAALVVSVPLVVFGWVALRSDAPVGYETVLVVAGAGLVTLVEVVYVNEQAGPGRMNTVFKTYMQVWVLWAPAMGVALAGLIRGVPSAARVTSRVREAAPSVAADGSGDGTRRRMAAVAFVCLLVVSTSVYGVAAVGAHLQEEPPAGTTLDATQFVETYHPQQAEAIDWLDEREGTPVLVEAPGTSYYPDGDDGRERVMYSWNANPASSLTGIPSVAGWGHEVGYRGPDAYYERVRDVDDIYTGDAATRARLLREYDVSYVWVGPSERGRYGEITFETSGVSVAHQSGSITIYEVDRSALPAAAGNESTSESPSLASAESGRPTRRAASR</sequence>
<feature type="transmembrane region" description="Helical" evidence="2">
    <location>
        <begin position="557"/>
        <end position="576"/>
    </location>
</feature>
<keyword evidence="2" id="KW-0812">Transmembrane</keyword>
<feature type="transmembrane region" description="Helical" evidence="2">
    <location>
        <begin position="607"/>
        <end position="630"/>
    </location>
</feature>
<dbReference type="Pfam" id="PF10060">
    <property type="entry name" value="DUF2298"/>
    <property type="match status" value="1"/>
</dbReference>
<dbReference type="PANTHER" id="PTHR10790:SF51">
    <property type="entry name" value="TETRATRICOPEPTIDE REPEAT PROTEIN"/>
    <property type="match status" value="1"/>
</dbReference>
<comment type="caution">
    <text evidence="3">The sequence shown here is derived from an EMBL/GenBank/DDBJ whole genome shotgun (WGS) entry which is preliminary data.</text>
</comment>
<feature type="transmembrane region" description="Helical" evidence="2">
    <location>
        <begin position="299"/>
        <end position="320"/>
    </location>
</feature>
<name>A0ABU2GB53_9EURY</name>
<feature type="transmembrane region" description="Helical" evidence="2">
    <location>
        <begin position="445"/>
        <end position="465"/>
    </location>
</feature>